<reference evidence="9 10" key="1">
    <citation type="submission" date="2017-09" db="EMBL/GenBank/DDBJ databases">
        <title>Paracoccus alkalisoli sp. nov., isolated from saline alkaline soil.</title>
        <authorList>
            <person name="Dong X."/>
            <person name="Zhang G."/>
        </authorList>
    </citation>
    <scope>NUCLEOTIDE SEQUENCE [LARGE SCALE GENOMIC DNA]</scope>
    <source>
        <strain evidence="9 10">WN007</strain>
    </source>
</reference>
<accession>A0A2A2GH08</accession>
<dbReference type="InterPro" id="IPR003807">
    <property type="entry name" value="DUF202"/>
</dbReference>
<dbReference type="InterPro" id="IPR052053">
    <property type="entry name" value="IM_YidH-like"/>
</dbReference>
<dbReference type="EMBL" id="NSJZ01000013">
    <property type="protein sequence ID" value="PAU96490.1"/>
    <property type="molecule type" value="Genomic_DNA"/>
</dbReference>
<dbReference type="Pfam" id="PF02656">
    <property type="entry name" value="DUF202"/>
    <property type="match status" value="1"/>
</dbReference>
<name>A0A2A2GH08_9RHOB</name>
<evidence type="ECO:0000313" key="10">
    <source>
        <dbReference type="Proteomes" id="UP000218023"/>
    </source>
</evidence>
<comment type="caution">
    <text evidence="9">The sequence shown here is derived from an EMBL/GenBank/DDBJ whole genome shotgun (WGS) entry which is preliminary data.</text>
</comment>
<evidence type="ECO:0000313" key="9">
    <source>
        <dbReference type="EMBL" id="PAU96490.1"/>
    </source>
</evidence>
<keyword evidence="2" id="KW-1003">Cell membrane</keyword>
<keyword evidence="10" id="KW-1185">Reference proteome</keyword>
<feature type="compositionally biased region" description="Basic and acidic residues" evidence="6">
    <location>
        <begin position="52"/>
        <end position="69"/>
    </location>
</feature>
<dbReference type="AlphaFoldDB" id="A0A2A2GH08"/>
<evidence type="ECO:0000256" key="2">
    <source>
        <dbReference type="ARBA" id="ARBA00022475"/>
    </source>
</evidence>
<feature type="compositionally biased region" description="Polar residues" evidence="6">
    <location>
        <begin position="70"/>
        <end position="82"/>
    </location>
</feature>
<gene>
    <name evidence="9" type="ORF">CK240_13105</name>
</gene>
<evidence type="ECO:0000259" key="8">
    <source>
        <dbReference type="Pfam" id="PF02656"/>
    </source>
</evidence>
<keyword evidence="3 7" id="KW-0812">Transmembrane</keyword>
<evidence type="ECO:0000256" key="5">
    <source>
        <dbReference type="ARBA" id="ARBA00023136"/>
    </source>
</evidence>
<feature type="domain" description="DUF202" evidence="8">
    <location>
        <begin position="99"/>
        <end position="168"/>
    </location>
</feature>
<comment type="subcellular location">
    <subcellularLocation>
        <location evidence="1">Cell membrane</location>
        <topology evidence="1">Multi-pass membrane protein</topology>
    </subcellularLocation>
</comment>
<evidence type="ECO:0000256" key="3">
    <source>
        <dbReference type="ARBA" id="ARBA00022692"/>
    </source>
</evidence>
<organism evidence="9 10">
    <name type="scientific">Paracoccus salipaludis</name>
    <dbReference type="NCBI Taxonomy" id="2032623"/>
    <lineage>
        <taxon>Bacteria</taxon>
        <taxon>Pseudomonadati</taxon>
        <taxon>Pseudomonadota</taxon>
        <taxon>Alphaproteobacteria</taxon>
        <taxon>Rhodobacterales</taxon>
        <taxon>Paracoccaceae</taxon>
        <taxon>Paracoccus</taxon>
    </lineage>
</organism>
<dbReference type="PANTHER" id="PTHR34187:SF2">
    <property type="entry name" value="DUF202 DOMAIN-CONTAINING PROTEIN"/>
    <property type="match status" value="1"/>
</dbReference>
<dbReference type="Proteomes" id="UP000218023">
    <property type="component" value="Unassembled WGS sequence"/>
</dbReference>
<proteinExistence type="predicted"/>
<dbReference type="OrthoDB" id="582337at2"/>
<feature type="region of interest" description="Disordered" evidence="6">
    <location>
        <begin position="1"/>
        <end position="82"/>
    </location>
</feature>
<dbReference type="GO" id="GO:0005886">
    <property type="term" value="C:plasma membrane"/>
    <property type="evidence" value="ECO:0007669"/>
    <property type="project" value="UniProtKB-SubCell"/>
</dbReference>
<feature type="transmembrane region" description="Helical" evidence="7">
    <location>
        <begin position="149"/>
        <end position="173"/>
    </location>
</feature>
<evidence type="ECO:0000256" key="7">
    <source>
        <dbReference type="SAM" id="Phobius"/>
    </source>
</evidence>
<evidence type="ECO:0000256" key="6">
    <source>
        <dbReference type="SAM" id="MobiDB-lite"/>
    </source>
</evidence>
<dbReference type="PANTHER" id="PTHR34187">
    <property type="entry name" value="FGR18P"/>
    <property type="match status" value="1"/>
</dbReference>
<evidence type="ECO:0000256" key="4">
    <source>
        <dbReference type="ARBA" id="ARBA00022989"/>
    </source>
</evidence>
<protein>
    <recommendedName>
        <fullName evidence="8">DUF202 domain-containing protein</fullName>
    </recommendedName>
</protein>
<keyword evidence="4 7" id="KW-1133">Transmembrane helix</keyword>
<keyword evidence="5 7" id="KW-0472">Membrane</keyword>
<evidence type="ECO:0000256" key="1">
    <source>
        <dbReference type="ARBA" id="ARBA00004651"/>
    </source>
</evidence>
<feature type="transmembrane region" description="Helical" evidence="7">
    <location>
        <begin position="108"/>
        <end position="129"/>
    </location>
</feature>
<feature type="transmembrane region" description="Helical" evidence="7">
    <location>
        <begin position="194"/>
        <end position="217"/>
    </location>
</feature>
<sequence>MPDDVIDPLPQRPERTTEQPVPPIPVVDESKPDQASVQYSHFRTKLSTHRTGLSEHRTSLSEYRSDLSTHRTQLSTHRTRLSTNRTEMSMRRTGMSFQRTRLSADRTLMSVIRTSLSLISFGFTIYQVFDKARDAGMITHSGAPRNFGVTLASLGIVMLIIGIIYHIQFMAGLRHERGAMQSSGLIHAESHFPVSFTLVTAVVLLVIGIFAVASMIFRVGPFG</sequence>
<dbReference type="RefSeq" id="WP_095640786.1">
    <property type="nucleotide sequence ID" value="NZ_NSJZ01000013.1"/>
</dbReference>